<reference evidence="1 2" key="2">
    <citation type="journal article" date="2022" name="Mol. Biol. Evol.">
        <title>Comparative Genomics Reveals Insights into the Divergent Evolution of Astigmatic Mites and Household Pest Adaptations.</title>
        <authorList>
            <person name="Xiong Q."/>
            <person name="Wan A.T."/>
            <person name="Liu X."/>
            <person name="Fung C.S."/>
            <person name="Xiao X."/>
            <person name="Malainual N."/>
            <person name="Hou J."/>
            <person name="Wang L."/>
            <person name="Wang M."/>
            <person name="Yang K.Y."/>
            <person name="Cui Y."/>
            <person name="Leung E.L."/>
            <person name="Nong W."/>
            <person name="Shin S.K."/>
            <person name="Au S.W."/>
            <person name="Jeong K.Y."/>
            <person name="Chew F.T."/>
            <person name="Hui J.H."/>
            <person name="Leung T.F."/>
            <person name="Tungtrongchitr A."/>
            <person name="Zhong N."/>
            <person name="Liu Z."/>
            <person name="Tsui S.K."/>
        </authorList>
    </citation>
    <scope>NUCLEOTIDE SEQUENCE [LARGE SCALE GENOMIC DNA]</scope>
    <source>
        <strain evidence="1">Derp</strain>
    </source>
</reference>
<proteinExistence type="predicted"/>
<name>A0ABQ8JVF7_DERPT</name>
<evidence type="ECO:0000313" key="2">
    <source>
        <dbReference type="Proteomes" id="UP000887458"/>
    </source>
</evidence>
<reference evidence="1 2" key="1">
    <citation type="journal article" date="2018" name="J. Allergy Clin. Immunol.">
        <title>High-quality assembly of Dermatophagoides pteronyssinus genome and transcriptome reveals a wide range of novel allergens.</title>
        <authorList>
            <person name="Liu X.Y."/>
            <person name="Yang K.Y."/>
            <person name="Wang M.Q."/>
            <person name="Kwok J.S."/>
            <person name="Zeng X."/>
            <person name="Yang Z."/>
            <person name="Xiao X.J."/>
            <person name="Lau C.P."/>
            <person name="Li Y."/>
            <person name="Huang Z.M."/>
            <person name="Ba J.G."/>
            <person name="Yim A.K."/>
            <person name="Ouyang C.Y."/>
            <person name="Ngai S.M."/>
            <person name="Chan T.F."/>
            <person name="Leung E.L."/>
            <person name="Liu L."/>
            <person name="Liu Z.G."/>
            <person name="Tsui S.K."/>
        </authorList>
    </citation>
    <scope>NUCLEOTIDE SEQUENCE [LARGE SCALE GENOMIC DNA]</scope>
    <source>
        <strain evidence="1">Derp</strain>
    </source>
</reference>
<keyword evidence="2" id="KW-1185">Reference proteome</keyword>
<comment type="caution">
    <text evidence="1">The sequence shown here is derived from an EMBL/GenBank/DDBJ whole genome shotgun (WGS) entry which is preliminary data.</text>
</comment>
<sequence length="64" mass="7721">MPYKILITFQRKFYYDACSLRLPSHFLSYQRNSVDYEIEIIIKRQGPGGRPFYLNLMSRIYPVI</sequence>
<dbReference type="EMBL" id="NJHN03000010">
    <property type="protein sequence ID" value="KAH9426450.1"/>
    <property type="molecule type" value="Genomic_DNA"/>
</dbReference>
<gene>
    <name evidence="1" type="ORF">DERP_011019</name>
</gene>
<organism evidence="1 2">
    <name type="scientific">Dermatophagoides pteronyssinus</name>
    <name type="common">European house dust mite</name>
    <dbReference type="NCBI Taxonomy" id="6956"/>
    <lineage>
        <taxon>Eukaryota</taxon>
        <taxon>Metazoa</taxon>
        <taxon>Ecdysozoa</taxon>
        <taxon>Arthropoda</taxon>
        <taxon>Chelicerata</taxon>
        <taxon>Arachnida</taxon>
        <taxon>Acari</taxon>
        <taxon>Acariformes</taxon>
        <taxon>Sarcoptiformes</taxon>
        <taxon>Astigmata</taxon>
        <taxon>Psoroptidia</taxon>
        <taxon>Analgoidea</taxon>
        <taxon>Pyroglyphidae</taxon>
        <taxon>Dermatophagoidinae</taxon>
        <taxon>Dermatophagoides</taxon>
    </lineage>
</organism>
<accession>A0ABQ8JVF7</accession>
<protein>
    <submittedName>
        <fullName evidence="1">Uncharacterized protein</fullName>
    </submittedName>
</protein>
<evidence type="ECO:0000313" key="1">
    <source>
        <dbReference type="EMBL" id="KAH9426450.1"/>
    </source>
</evidence>
<dbReference type="Proteomes" id="UP000887458">
    <property type="component" value="Unassembled WGS sequence"/>
</dbReference>